<reference evidence="2" key="1">
    <citation type="submission" date="2019-07" db="EMBL/GenBank/DDBJ databases">
        <authorList>
            <person name="Weber M."/>
            <person name="Kostadinov I."/>
            <person name="Kostadinov D I."/>
        </authorList>
    </citation>
    <scope>NUCLEOTIDE SEQUENCE</scope>
    <source>
        <strain evidence="2">Gfbio:sag-sample-m06:053724c1-46a9-4a36-b237-ea2bf867836b</strain>
    </source>
</reference>
<dbReference type="EMBL" id="LR633967">
    <property type="protein sequence ID" value="VUX55951.1"/>
    <property type="molecule type" value="Genomic_DNA"/>
</dbReference>
<name>A0A7D9D222_9GAMM</name>
<dbReference type="AlphaFoldDB" id="A0A7D9D222"/>
<evidence type="ECO:0000259" key="1">
    <source>
        <dbReference type="Pfam" id="PF07593"/>
    </source>
</evidence>
<proteinExistence type="predicted"/>
<feature type="domain" description="ASPIC/UnbV" evidence="1">
    <location>
        <begin position="27"/>
        <end position="70"/>
    </location>
</feature>
<dbReference type="Pfam" id="PF07593">
    <property type="entry name" value="UnbV_ASPIC"/>
    <property type="match status" value="1"/>
</dbReference>
<sequence length="85" mass="9733">MLYKNQLNDEKNWLAERLVGLSGNTEAFGAKVTLHASAGKQYREVRFENNYLSRIPSQVHFGLGKETQVEFSEPEINQLYIVSQT</sequence>
<accession>A0A7D9D222</accession>
<organism evidence="2">
    <name type="scientific">uncultured Woeseiaceae bacterium</name>
    <dbReference type="NCBI Taxonomy" id="1983305"/>
    <lineage>
        <taxon>Bacteria</taxon>
        <taxon>Pseudomonadati</taxon>
        <taxon>Pseudomonadota</taxon>
        <taxon>Gammaproteobacteria</taxon>
        <taxon>Woeseiales</taxon>
        <taxon>Woeseiaceae</taxon>
        <taxon>environmental samples</taxon>
    </lineage>
</organism>
<evidence type="ECO:0000313" key="2">
    <source>
        <dbReference type="EMBL" id="VUX55951.1"/>
    </source>
</evidence>
<dbReference type="InterPro" id="IPR011519">
    <property type="entry name" value="UnbV_ASPIC"/>
</dbReference>
<protein>
    <recommendedName>
        <fullName evidence="1">ASPIC/UnbV domain-containing protein</fullName>
    </recommendedName>
</protein>
<gene>
    <name evidence="2" type="ORF">JTBM06_V1_180014</name>
</gene>